<dbReference type="InterPro" id="IPR008551">
    <property type="entry name" value="TANGO2"/>
</dbReference>
<reference evidence="3" key="1">
    <citation type="journal article" date="2006" name="Science">
        <title>Ancient noncoding elements conserved in the human genome.</title>
        <authorList>
            <person name="Venkatesh B."/>
            <person name="Kirkness E.F."/>
            <person name="Loh Y.H."/>
            <person name="Halpern A.L."/>
            <person name="Lee A.P."/>
            <person name="Johnson J."/>
            <person name="Dandona N."/>
            <person name="Viswanathan L.D."/>
            <person name="Tay A."/>
            <person name="Venter J.C."/>
            <person name="Strausberg R.L."/>
            <person name="Brenner S."/>
        </authorList>
    </citation>
    <scope>NUCLEOTIDE SEQUENCE [LARGE SCALE GENOMIC DNA]</scope>
</reference>
<evidence type="ECO:0000313" key="2">
    <source>
        <dbReference type="Ensembl" id="ENSCMIP00000031521.1"/>
    </source>
</evidence>
<dbReference type="Proteomes" id="UP000314986">
    <property type="component" value="Unassembled WGS sequence"/>
</dbReference>
<reference evidence="2" key="4">
    <citation type="submission" date="2025-05" db="UniProtKB">
        <authorList>
            <consortium name="Ensembl"/>
        </authorList>
    </citation>
    <scope>IDENTIFICATION</scope>
</reference>
<sequence length="274" mass="30944">MCIIFFKFDPRPISAYRLVLASNRDEIYSRPSKPADFWASNSDILSGLDMEEGKEGGTWLGISRKGKFATLTNYLQPIMNPNAHGRGSLVSNFLTGNQDSLSYLKRISTEGHLYNGFNLLAADFSNTKEDVMCYYGNQSGKEPQLLQPGIYGLSNSLLDTPWNKVLHGKKLFTEITTKINELSAEELANELIHLMNDEEPHFPDPGIEQQISDSMRPMLSKYSSVCVRLTGYGTRTNTVILIDTKGRVTFTERTMLNSDIHQWKVSSYHFELLP</sequence>
<dbReference type="AlphaFoldDB" id="V9KXH4"/>
<keyword evidence="3" id="KW-1185">Reference proteome</keyword>
<dbReference type="PANTHER" id="PTHR17985">
    <property type="entry name" value="SER/THR-RICH PROTEIN T10 IN DGCR REGION"/>
    <property type="match status" value="1"/>
</dbReference>
<organism evidence="1">
    <name type="scientific">Callorhinchus milii</name>
    <name type="common">Ghost shark</name>
    <dbReference type="NCBI Taxonomy" id="7868"/>
    <lineage>
        <taxon>Eukaryota</taxon>
        <taxon>Metazoa</taxon>
        <taxon>Chordata</taxon>
        <taxon>Craniata</taxon>
        <taxon>Vertebrata</taxon>
        <taxon>Chondrichthyes</taxon>
        <taxon>Holocephali</taxon>
        <taxon>Chimaeriformes</taxon>
        <taxon>Callorhinchidae</taxon>
        <taxon>Callorhinchus</taxon>
    </lineage>
</organism>
<dbReference type="GeneID" id="103183992"/>
<dbReference type="RefSeq" id="XP_007899976.1">
    <property type="nucleotide sequence ID" value="XM_007901785.2"/>
</dbReference>
<evidence type="ECO:0000313" key="1">
    <source>
        <dbReference type="EMBL" id="AFP03339.1"/>
    </source>
</evidence>
<dbReference type="Pfam" id="PF05742">
    <property type="entry name" value="TANGO2"/>
    <property type="match status" value="1"/>
</dbReference>
<evidence type="ECO:0000313" key="3">
    <source>
        <dbReference type="Proteomes" id="UP000314986"/>
    </source>
</evidence>
<dbReference type="Ensembl" id="ENSCMIT00000032001.1">
    <property type="protein sequence ID" value="ENSCMIP00000031521.1"/>
    <property type="gene ID" value="ENSCMIG00000013517.1"/>
</dbReference>
<dbReference type="GO" id="GO:0007030">
    <property type="term" value="P:Golgi organization"/>
    <property type="evidence" value="ECO:0007669"/>
    <property type="project" value="TreeGrafter"/>
</dbReference>
<dbReference type="RefSeq" id="XP_007899975.1">
    <property type="nucleotide sequence ID" value="XM_007901784.2"/>
</dbReference>
<dbReference type="KEGG" id="cmk:103183992"/>
<proteinExistence type="evidence at transcript level"/>
<dbReference type="GO" id="GO:0005794">
    <property type="term" value="C:Golgi apparatus"/>
    <property type="evidence" value="ECO:0007669"/>
    <property type="project" value="TreeGrafter"/>
</dbReference>
<name>V9KXH4_CALMI</name>
<dbReference type="OMA" id="FAWRPGH"/>
<dbReference type="PANTHER" id="PTHR17985:SF8">
    <property type="entry name" value="TRANSPORT AND GOLGI ORGANIZATION PROTEIN 2 HOMOLOG"/>
    <property type="match status" value="1"/>
</dbReference>
<protein>
    <submittedName>
        <fullName evidence="1">Ser/Thr-rich protein T10 in DGCR region-like protein</fullName>
    </submittedName>
    <submittedName>
        <fullName evidence="2">Transport and golgi organization 2 homolog (Drosophila)</fullName>
    </submittedName>
</protein>
<dbReference type="GO" id="GO:0009306">
    <property type="term" value="P:protein secretion"/>
    <property type="evidence" value="ECO:0007669"/>
    <property type="project" value="TreeGrafter"/>
</dbReference>
<dbReference type="CTD" id="128989"/>
<dbReference type="EMBL" id="JW870821">
    <property type="protein sequence ID" value="AFP03339.1"/>
    <property type="molecule type" value="mRNA"/>
</dbReference>
<reference evidence="3" key="2">
    <citation type="journal article" date="2007" name="PLoS Biol.">
        <title>Survey sequencing and comparative analysis of the elephant shark (Callorhinchus milii) genome.</title>
        <authorList>
            <person name="Venkatesh B."/>
            <person name="Kirkness E.F."/>
            <person name="Loh Y.H."/>
            <person name="Halpern A.L."/>
            <person name="Lee A.P."/>
            <person name="Johnson J."/>
            <person name="Dandona N."/>
            <person name="Viswanathan L.D."/>
            <person name="Tay A."/>
            <person name="Venter J.C."/>
            <person name="Strausberg R.L."/>
            <person name="Brenner S."/>
        </authorList>
    </citation>
    <scope>NUCLEOTIDE SEQUENCE [LARGE SCALE GENOMIC DNA]</scope>
</reference>
<accession>V9KXH4</accession>
<reference evidence="1 3" key="3">
    <citation type="journal article" date="2014" name="Nature">
        <title>Elephant shark genome provides unique insights into gnathostome evolution.</title>
        <authorList>
            <consortium name="International Elephant Shark Genome Sequencing Consortium"/>
            <person name="Venkatesh B."/>
            <person name="Lee A.P."/>
            <person name="Ravi V."/>
            <person name="Maurya A.K."/>
            <person name="Lian M.M."/>
            <person name="Swann J.B."/>
            <person name="Ohta Y."/>
            <person name="Flajnik M.F."/>
            <person name="Sutoh Y."/>
            <person name="Kasahara M."/>
            <person name="Hoon S."/>
            <person name="Gangu V."/>
            <person name="Roy S.W."/>
            <person name="Irimia M."/>
            <person name="Korzh V."/>
            <person name="Kondrychyn I."/>
            <person name="Lim Z.W."/>
            <person name="Tay B.H."/>
            <person name="Tohari S."/>
            <person name="Kong K.W."/>
            <person name="Ho S."/>
            <person name="Lorente-Galdos B."/>
            <person name="Quilez J."/>
            <person name="Marques-Bonet T."/>
            <person name="Raney B.J."/>
            <person name="Ingham P.W."/>
            <person name="Tay A."/>
            <person name="Hillier L.W."/>
            <person name="Minx P."/>
            <person name="Boehm T."/>
            <person name="Wilson R.K."/>
            <person name="Brenner S."/>
            <person name="Warren W.C."/>
        </authorList>
    </citation>
    <scope>NUCLEOTIDE SEQUENCE</scope>
    <source>
        <tissue evidence="1">Testis</tissue>
    </source>
</reference>
<dbReference type="OrthoDB" id="191601at2759"/>
<dbReference type="RefSeq" id="XP_007899977.1">
    <property type="nucleotide sequence ID" value="XM_007901786.2"/>
</dbReference>
<gene>
    <name evidence="2" type="primary">tango2</name>
</gene>
<dbReference type="GeneTree" id="ENSGT00390000012733"/>